<keyword evidence="3" id="KW-0732">Signal</keyword>
<keyword evidence="2" id="KW-0812">Transmembrane</keyword>
<feature type="transmembrane region" description="Helical" evidence="2">
    <location>
        <begin position="1550"/>
        <end position="1574"/>
    </location>
</feature>
<reference evidence="4" key="1">
    <citation type="submission" date="2023-07" db="EMBL/GenBank/DDBJ databases">
        <authorList>
            <consortium name="AG Swart"/>
            <person name="Singh M."/>
            <person name="Singh A."/>
            <person name="Seah K."/>
            <person name="Emmerich C."/>
        </authorList>
    </citation>
    <scope>NUCLEOTIDE SEQUENCE</scope>
    <source>
        <strain evidence="4">DP1</strain>
    </source>
</reference>
<evidence type="ECO:0000256" key="1">
    <source>
        <dbReference type="SAM" id="MobiDB-lite"/>
    </source>
</evidence>
<keyword evidence="2" id="KW-1133">Transmembrane helix</keyword>
<keyword evidence="2" id="KW-0472">Membrane</keyword>
<keyword evidence="5" id="KW-1185">Reference proteome</keyword>
<proteinExistence type="predicted"/>
<organism evidence="4 5">
    <name type="scientific">Euplotes crassus</name>
    <dbReference type="NCBI Taxonomy" id="5936"/>
    <lineage>
        <taxon>Eukaryota</taxon>
        <taxon>Sar</taxon>
        <taxon>Alveolata</taxon>
        <taxon>Ciliophora</taxon>
        <taxon>Intramacronucleata</taxon>
        <taxon>Spirotrichea</taxon>
        <taxon>Hypotrichia</taxon>
        <taxon>Euplotida</taxon>
        <taxon>Euplotidae</taxon>
        <taxon>Moneuplotes</taxon>
    </lineage>
</organism>
<protein>
    <submittedName>
        <fullName evidence="4">Uncharacterized protein</fullName>
    </submittedName>
</protein>
<accession>A0AAD1Y291</accession>
<dbReference type="Proteomes" id="UP001295684">
    <property type="component" value="Unassembled WGS sequence"/>
</dbReference>
<evidence type="ECO:0000313" key="5">
    <source>
        <dbReference type="Proteomes" id="UP001295684"/>
    </source>
</evidence>
<feature type="chain" id="PRO_5041960670" evidence="3">
    <location>
        <begin position="20"/>
        <end position="1717"/>
    </location>
</feature>
<feature type="region of interest" description="Disordered" evidence="1">
    <location>
        <begin position="1582"/>
        <end position="1612"/>
    </location>
</feature>
<feature type="signal peptide" evidence="3">
    <location>
        <begin position="1"/>
        <end position="19"/>
    </location>
</feature>
<comment type="caution">
    <text evidence="4">The sequence shown here is derived from an EMBL/GenBank/DDBJ whole genome shotgun (WGS) entry which is preliminary data.</text>
</comment>
<evidence type="ECO:0000256" key="2">
    <source>
        <dbReference type="SAM" id="Phobius"/>
    </source>
</evidence>
<evidence type="ECO:0000313" key="4">
    <source>
        <dbReference type="EMBL" id="CAI2383358.1"/>
    </source>
</evidence>
<gene>
    <name evidence="4" type="ORF">ECRASSUSDP1_LOCUS24857</name>
</gene>
<dbReference type="EMBL" id="CAMPGE010025621">
    <property type="protein sequence ID" value="CAI2383358.1"/>
    <property type="molecule type" value="Genomic_DNA"/>
</dbReference>
<sequence length="1717" mass="200149">MKIWLILTICIWFLQPSEGSLFHERLQIRQNFTNLVLKQDEVIQFRLSDYFGGSMNEYSLNMTLLQGEKDENMYSDLKKIFQLNEPYKSALKEENINTRNLPPHSDMHVLVIIPEKTRVDRTIIVFIDEEFRFIMTDFTDLQLVNARNVGTLNLLRVLDHLMLAFRETIDEDNYCFYEFVKTPTLFQCAADEGYKGKLGLSPADVYCNGLTMVLHNSAYMVPCNIDTTHFFLWIITNPSGDRFHINAFVQRNNDIINGHRNPNMITSYSKKSPGYFGDRTRAYIFLSSIRYREMIQLFVFDITYVQDHSVKYIYTKTYNADYFRKRGQAVSSFNLRGIINYEMFYPEEKEITNPFYINLVVSCINNGLMFIQFKEDFGNDTYTPPDDLKYELNITSNTHFTGIGRLFTEKSFRNTDVDFNFFATSQAPPIVYQWTIDSNRNVKTYRTLGYDAFNLTVQRYIGIDDVSVNGNYIAHLLFDTHNFHQVVRIYYRNETNFGSGHTHIALYEFKTFVSAFTFVRYQDCDHIFIRNMNRMEAFEIRPSSLIINTYDYPEEYNALTNKTFLITIQAKNDFSFLKDPSLSFEVKFTDMRDMNVYRIASLNETIFLHAYGDISFERVIDYFYSGPNKEFGIKPKTNLELRPENKFETKNYLNSIIRELQEDSNCTKSVFSRWKHPKTGKESVSFFCIGTNIIEKHEFDAIDMVQIDFRRDIFPFANFIDFYVYENENTRGRRLRILSHEHSEEWYPAYYIHEFLFTRNMLRWRRRTKIQIDGYTLREFNPLIDIDFGYGFNALVDASERNVIFTTIRFKRQKAIVKSNNRVRDVHPCCGMNIYFSHYGKNYVSSYRFFYYFDQAEDSIEARLEFVKYIRFYDVYKAFDVDKEGRAVLFSKDNQIDLMQAFSQYNFDFVRRFPMYSFKNKVRFVICEQSGIPLFQMLENSLYVLMYDQDNPSDKKIFIYKMDTPSHNSLLNLIDLDSKFTDYPLSLSSEIIRGFDTVIIYLFFDGRIYQYIEYQKENTIVPKWRDCNIIVDPSDDKSFHPLTVPFEIYPIKTHHTQTVNESHRININSRNIGLVVKHRNTDEGVITRIHDAFPVTLSLLDFFDGFNISYKMSEISGGSTDFSWTLSGDNIENYLLDAVNVDQKVLYSFQYIIDGLAHLVVIYTNDYLMEIFCLEGGITKIDGDYSYNKFFGDDVIVFASYECIEEKNASFLVLSTLKDTNFLGQKYPIKLFSFEITKDYRIRTELMMERPHNMRLLRTMMTASTLQSVDFVFIFQSDYRFISDSEITFTNLECPKMHHCESKDEHSISGTFLQFDDFVVNTFTFLGDEDTFVAIGVDNFGFIVMDLITGNIVEEVPFIDYYPHLPKFSILKLVNIANTGIRILLANGNAFSFIWDNLRRVGDGSIFEAPRASTSFLDISGDYSSPLIQEIDGIGVAQLVYYRQSNGFTSAFVRIYNSFNRVNSKVFQEFSLGTVRECDTLSVIDVDKGISMTCGPNLILLRISIYPFLQINATNAAPLSLEIDVGNHFSNTKLIVNARNNNIGSNIPGWLLLLIFMCSLIVLLMVIQICCNLISKKKDGEESSLMEDSKNATNKSVKASDESTDEASSGSTLLHTTIRTSFNAREVASSIFGRNDSASSFKSNDMIVMEYDDEKEEEQQKIREAQEMRINNTMSIESDDSLAESVNTSRQNRFNNLEVIEEEGTEDLYKTGNTCLQ</sequence>
<name>A0AAD1Y291_EUPCR</name>
<evidence type="ECO:0000256" key="3">
    <source>
        <dbReference type="SAM" id="SignalP"/>
    </source>
</evidence>